<evidence type="ECO:0000256" key="1">
    <source>
        <dbReference type="SAM" id="Phobius"/>
    </source>
</evidence>
<evidence type="ECO:0008006" key="4">
    <source>
        <dbReference type="Google" id="ProtNLM"/>
    </source>
</evidence>
<feature type="transmembrane region" description="Helical" evidence="1">
    <location>
        <begin position="347"/>
        <end position="370"/>
    </location>
</feature>
<dbReference type="InterPro" id="IPR038607">
    <property type="entry name" value="PhoD-like_sf"/>
</dbReference>
<sequence length="383" mass="43541">MPMSIVMSLSHKQGVMRQAIIVVREVISNHSAVTGPLFYMESWGRFPKERNRFFKLISDSKRDGVFFISGDVHFGEITRYDCATRYPLYDITSSGLTQAVEKAVPPPLRFIVRFVAWLMPTTMRQNADVDSYVSQPQTGSNETGYYSSERGKRPKLTTLEVISNHSAVTGPLFYMESWGRFPKERNRFFKLISDSKRDGVFFISGDVHFGEITRYDCATRYPLYDITSSGLTQAVEKAVPPPLRFIVRFVAWLMPTTMRVMNKSCRYKSCIYGQSNFGVIEINWDSTPVTLKFEVRDVSGLPVASVNVSLLELQGQMVDPKSAKKARGYEKHCSLELNLPGIVRYRLAILFFSALAVLLLGLLGLVYAVMSVCRQHLRKRKLD</sequence>
<protein>
    <recommendedName>
        <fullName evidence="4">PhoD-like phosphatase metallophosphatase domain-containing protein</fullName>
    </recommendedName>
</protein>
<dbReference type="Gene3D" id="3.60.21.70">
    <property type="entry name" value="PhoD-like phosphatase"/>
    <property type="match status" value="1"/>
</dbReference>
<dbReference type="PANTHER" id="PTHR33987">
    <property type="entry name" value="CALCINEURIN-LIKE METALLO-PHOSPHOESTERASE SUPERFAMILY PROTEIN"/>
    <property type="match status" value="1"/>
</dbReference>
<keyword evidence="1" id="KW-1133">Transmembrane helix</keyword>
<gene>
    <name evidence="2" type="ORF">ILEXP_LOCUS48195</name>
</gene>
<keyword evidence="1" id="KW-0472">Membrane</keyword>
<evidence type="ECO:0000313" key="2">
    <source>
        <dbReference type="EMBL" id="CAK9178262.1"/>
    </source>
</evidence>
<dbReference type="EMBL" id="CAUOFW020007279">
    <property type="protein sequence ID" value="CAK9178262.1"/>
    <property type="molecule type" value="Genomic_DNA"/>
</dbReference>
<accession>A0ABC8U942</accession>
<evidence type="ECO:0000313" key="3">
    <source>
        <dbReference type="Proteomes" id="UP001642360"/>
    </source>
</evidence>
<dbReference type="PANTHER" id="PTHR33987:SF1">
    <property type="entry name" value="CALCINEURIN-LIKE METALLO-PHOSPHOESTERASE SUPERFAMILY PROTEIN"/>
    <property type="match status" value="1"/>
</dbReference>
<name>A0ABC8U942_9AQUA</name>
<dbReference type="Proteomes" id="UP001642360">
    <property type="component" value="Unassembled WGS sequence"/>
</dbReference>
<dbReference type="AlphaFoldDB" id="A0ABC8U942"/>
<reference evidence="2 3" key="1">
    <citation type="submission" date="2024-02" db="EMBL/GenBank/DDBJ databases">
        <authorList>
            <person name="Vignale AGUSTIN F."/>
            <person name="Sosa J E."/>
            <person name="Modenutti C."/>
        </authorList>
    </citation>
    <scope>NUCLEOTIDE SEQUENCE [LARGE SCALE GENOMIC DNA]</scope>
</reference>
<organism evidence="2 3">
    <name type="scientific">Ilex paraguariensis</name>
    <name type="common">yerba mate</name>
    <dbReference type="NCBI Taxonomy" id="185542"/>
    <lineage>
        <taxon>Eukaryota</taxon>
        <taxon>Viridiplantae</taxon>
        <taxon>Streptophyta</taxon>
        <taxon>Embryophyta</taxon>
        <taxon>Tracheophyta</taxon>
        <taxon>Spermatophyta</taxon>
        <taxon>Magnoliopsida</taxon>
        <taxon>eudicotyledons</taxon>
        <taxon>Gunneridae</taxon>
        <taxon>Pentapetalae</taxon>
        <taxon>asterids</taxon>
        <taxon>campanulids</taxon>
        <taxon>Aquifoliales</taxon>
        <taxon>Aquifoliaceae</taxon>
        <taxon>Ilex</taxon>
    </lineage>
</organism>
<keyword evidence="1" id="KW-0812">Transmembrane</keyword>
<proteinExistence type="predicted"/>
<keyword evidence="3" id="KW-1185">Reference proteome</keyword>
<comment type="caution">
    <text evidence="2">The sequence shown here is derived from an EMBL/GenBank/DDBJ whole genome shotgun (WGS) entry which is preliminary data.</text>
</comment>